<dbReference type="Pfam" id="PF13465">
    <property type="entry name" value="zf-H2C2_2"/>
    <property type="match status" value="1"/>
</dbReference>
<dbReference type="GO" id="GO:0003677">
    <property type="term" value="F:DNA binding"/>
    <property type="evidence" value="ECO:0007669"/>
    <property type="project" value="UniProtKB-KW"/>
</dbReference>
<dbReference type="GO" id="GO:0045944">
    <property type="term" value="P:positive regulation of transcription by RNA polymerase II"/>
    <property type="evidence" value="ECO:0007669"/>
    <property type="project" value="TreeGrafter"/>
</dbReference>
<keyword evidence="8" id="KW-0804">Transcription</keyword>
<feature type="domain" description="C2H2-type" evidence="11">
    <location>
        <begin position="25"/>
        <end position="52"/>
    </location>
</feature>
<dbReference type="Proteomes" id="UP001286313">
    <property type="component" value="Unassembled WGS sequence"/>
</dbReference>
<dbReference type="EMBL" id="JAWQEG010002790">
    <property type="protein sequence ID" value="KAK3869701.1"/>
    <property type="molecule type" value="Genomic_DNA"/>
</dbReference>
<dbReference type="GO" id="GO:0008270">
    <property type="term" value="F:zinc ion binding"/>
    <property type="evidence" value="ECO:0007669"/>
    <property type="project" value="UniProtKB-KW"/>
</dbReference>
<evidence type="ECO:0000256" key="1">
    <source>
        <dbReference type="ARBA" id="ARBA00004123"/>
    </source>
</evidence>
<evidence type="ECO:0000256" key="7">
    <source>
        <dbReference type="ARBA" id="ARBA00023125"/>
    </source>
</evidence>
<keyword evidence="13" id="KW-1185">Reference proteome</keyword>
<dbReference type="AlphaFoldDB" id="A0AAE1F9N3"/>
<evidence type="ECO:0000313" key="13">
    <source>
        <dbReference type="Proteomes" id="UP001286313"/>
    </source>
</evidence>
<name>A0AAE1F9N3_PETCI</name>
<dbReference type="SUPFAM" id="SSF57667">
    <property type="entry name" value="beta-beta-alpha zinc fingers"/>
    <property type="match status" value="1"/>
</dbReference>
<sequence>MHPTSEFVSEPDEAALLTSDDGLKLLCDQCSYKARDSANLRRHKRIHTGEKPYACAFCDYRSTQSNNLKAHVKRKHGDNALDYSVDQLPTQTINHYASSSQ</sequence>
<keyword evidence="9" id="KW-0539">Nucleus</keyword>
<keyword evidence="4 10" id="KW-0863">Zinc-finger</keyword>
<dbReference type="Gene3D" id="3.30.160.60">
    <property type="entry name" value="Classic Zinc Finger"/>
    <property type="match status" value="2"/>
</dbReference>
<keyword evidence="2" id="KW-0479">Metal-binding</keyword>
<dbReference type="InterPro" id="IPR050688">
    <property type="entry name" value="Zinc_finger/UBP_domain"/>
</dbReference>
<evidence type="ECO:0000256" key="4">
    <source>
        <dbReference type="ARBA" id="ARBA00022771"/>
    </source>
</evidence>
<evidence type="ECO:0000256" key="5">
    <source>
        <dbReference type="ARBA" id="ARBA00022833"/>
    </source>
</evidence>
<evidence type="ECO:0000256" key="10">
    <source>
        <dbReference type="PROSITE-ProRule" id="PRU00042"/>
    </source>
</evidence>
<keyword evidence="6" id="KW-0805">Transcription regulation</keyword>
<dbReference type="GO" id="GO:0005634">
    <property type="term" value="C:nucleus"/>
    <property type="evidence" value="ECO:0007669"/>
    <property type="project" value="UniProtKB-SubCell"/>
</dbReference>
<gene>
    <name evidence="12" type="ORF">Pcinc_024994</name>
</gene>
<accession>A0AAE1F9N3</accession>
<dbReference type="PANTHER" id="PTHR24403:SF109">
    <property type="entry name" value="ZINC FINGER PROTEIN 845-LIKE"/>
    <property type="match status" value="1"/>
</dbReference>
<dbReference type="InterPro" id="IPR036236">
    <property type="entry name" value="Znf_C2H2_sf"/>
</dbReference>
<keyword evidence="7" id="KW-0238">DNA-binding</keyword>
<organism evidence="12 13">
    <name type="scientific">Petrolisthes cinctipes</name>
    <name type="common">Flat porcelain crab</name>
    <dbReference type="NCBI Taxonomy" id="88211"/>
    <lineage>
        <taxon>Eukaryota</taxon>
        <taxon>Metazoa</taxon>
        <taxon>Ecdysozoa</taxon>
        <taxon>Arthropoda</taxon>
        <taxon>Crustacea</taxon>
        <taxon>Multicrustacea</taxon>
        <taxon>Malacostraca</taxon>
        <taxon>Eumalacostraca</taxon>
        <taxon>Eucarida</taxon>
        <taxon>Decapoda</taxon>
        <taxon>Pleocyemata</taxon>
        <taxon>Anomura</taxon>
        <taxon>Galatheoidea</taxon>
        <taxon>Porcellanidae</taxon>
        <taxon>Petrolisthes</taxon>
    </lineage>
</organism>
<evidence type="ECO:0000256" key="2">
    <source>
        <dbReference type="ARBA" id="ARBA00022723"/>
    </source>
</evidence>
<dbReference type="FunFam" id="3.30.160.60:FF:000130">
    <property type="entry name" value="Spalt-like transcription factor 4"/>
    <property type="match status" value="1"/>
</dbReference>
<evidence type="ECO:0000256" key="6">
    <source>
        <dbReference type="ARBA" id="ARBA00023015"/>
    </source>
</evidence>
<evidence type="ECO:0000313" key="12">
    <source>
        <dbReference type="EMBL" id="KAK3869701.1"/>
    </source>
</evidence>
<dbReference type="PANTHER" id="PTHR24403">
    <property type="entry name" value="ZINC FINGER PROTEIN"/>
    <property type="match status" value="1"/>
</dbReference>
<comment type="caution">
    <text evidence="12">The sequence shown here is derived from an EMBL/GenBank/DDBJ whole genome shotgun (WGS) entry which is preliminary data.</text>
</comment>
<evidence type="ECO:0000256" key="3">
    <source>
        <dbReference type="ARBA" id="ARBA00022737"/>
    </source>
</evidence>
<dbReference type="PROSITE" id="PS50157">
    <property type="entry name" value="ZINC_FINGER_C2H2_2"/>
    <property type="match status" value="1"/>
</dbReference>
<dbReference type="FunFam" id="3.30.160.60:FF:000325">
    <property type="entry name" value="ZFP90 zinc finger protein"/>
    <property type="match status" value="1"/>
</dbReference>
<proteinExistence type="predicted"/>
<keyword evidence="5" id="KW-0862">Zinc</keyword>
<comment type="subcellular location">
    <subcellularLocation>
        <location evidence="1">Nucleus</location>
    </subcellularLocation>
</comment>
<dbReference type="SMART" id="SM00355">
    <property type="entry name" value="ZnF_C2H2"/>
    <property type="match status" value="2"/>
</dbReference>
<reference evidence="12" key="1">
    <citation type="submission" date="2023-10" db="EMBL/GenBank/DDBJ databases">
        <title>Genome assemblies of two species of porcelain crab, Petrolisthes cinctipes and Petrolisthes manimaculis (Anomura: Porcellanidae).</title>
        <authorList>
            <person name="Angst P."/>
        </authorList>
    </citation>
    <scope>NUCLEOTIDE SEQUENCE</scope>
    <source>
        <strain evidence="12">PB745_01</strain>
        <tissue evidence="12">Gill</tissue>
    </source>
</reference>
<keyword evidence="3" id="KW-0677">Repeat</keyword>
<evidence type="ECO:0000256" key="8">
    <source>
        <dbReference type="ARBA" id="ARBA00023163"/>
    </source>
</evidence>
<evidence type="ECO:0000259" key="11">
    <source>
        <dbReference type="PROSITE" id="PS50157"/>
    </source>
</evidence>
<dbReference type="InterPro" id="IPR013087">
    <property type="entry name" value="Znf_C2H2_type"/>
</dbReference>
<evidence type="ECO:0000256" key="9">
    <source>
        <dbReference type="ARBA" id="ARBA00023242"/>
    </source>
</evidence>
<protein>
    <recommendedName>
        <fullName evidence="11">C2H2-type domain-containing protein</fullName>
    </recommendedName>
</protein>